<keyword evidence="3" id="KW-0238">DNA-binding</keyword>
<sequence>MDYSYQLLPTLVAIIEEKHMGKAAHRLGISQPAISRALSKLREQYQDPLVTRTATGVEPTPFAQRIYPIILKSLSELDATFSSNVAFNPHARPYRFSIACTSLVNYSFIPKVVESFANLYPLISINIHLLGVGDILSQLRAKECDFVIDMDIGNIQNLNKKTIFEDQLVLCCRKDHPRIKTGRVTMQEYLKEQHVTVNDWKSQGYVLTNEHVQGIDARKVSATTVGTIESLCLVGRTDFVCLSDATNVDIFSDTFSIKSVQLPFENTEYGVCLYWHPSRSNDQSNHWFRYEIERLFMRERVNTLNNKRDFSD</sequence>
<dbReference type="InterPro" id="IPR036388">
    <property type="entry name" value="WH-like_DNA-bd_sf"/>
</dbReference>
<dbReference type="InterPro" id="IPR050389">
    <property type="entry name" value="LysR-type_TF"/>
</dbReference>
<evidence type="ECO:0000256" key="3">
    <source>
        <dbReference type="ARBA" id="ARBA00023125"/>
    </source>
</evidence>
<keyword evidence="9" id="KW-1185">Reference proteome</keyword>
<reference evidence="9" key="2">
    <citation type="journal article" date="2019" name="Int. J. Syst. Evol. Microbiol.">
        <title>The Global Catalogue of Microorganisms (GCM) 10K type strain sequencing project: providing services to taxonomists for standard genome sequencing and annotation.</title>
        <authorList>
            <consortium name="The Broad Institute Genomics Platform"/>
            <consortium name="The Broad Institute Genome Sequencing Center for Infectious Disease"/>
            <person name="Wu L."/>
            <person name="Ma J."/>
        </authorList>
    </citation>
    <scope>NUCLEOTIDE SEQUENCE [LARGE SCALE GENOMIC DNA]</scope>
    <source>
        <strain evidence="9">NBRC 111146</strain>
    </source>
</reference>
<dbReference type="Gene3D" id="1.10.10.10">
    <property type="entry name" value="Winged helix-like DNA-binding domain superfamily/Winged helix DNA-binding domain"/>
    <property type="match status" value="1"/>
</dbReference>
<dbReference type="GO" id="GO:0003677">
    <property type="term" value="F:DNA binding"/>
    <property type="evidence" value="ECO:0007669"/>
    <property type="project" value="UniProtKB-KW"/>
</dbReference>
<proteinExistence type="inferred from homology"/>
<evidence type="ECO:0000256" key="1">
    <source>
        <dbReference type="ARBA" id="ARBA00009437"/>
    </source>
</evidence>
<reference evidence="7 8" key="3">
    <citation type="submission" date="2019-07" db="EMBL/GenBank/DDBJ databases">
        <title>The draft genome sequence of Vibrio algivorus M1486.</title>
        <authorList>
            <person name="Meng X."/>
        </authorList>
    </citation>
    <scope>NUCLEOTIDE SEQUENCE [LARGE SCALE GENOMIC DNA]</scope>
    <source>
        <strain evidence="7 8">M1486</strain>
    </source>
</reference>
<keyword evidence="4" id="KW-0804">Transcription</keyword>
<dbReference type="InterPro" id="IPR036390">
    <property type="entry name" value="WH_DNA-bd_sf"/>
</dbReference>
<dbReference type="EMBL" id="BSPV01000009">
    <property type="protein sequence ID" value="GLT15690.1"/>
    <property type="molecule type" value="Genomic_DNA"/>
</dbReference>
<reference evidence="6" key="4">
    <citation type="submission" date="2023-01" db="EMBL/GenBank/DDBJ databases">
        <title>Draft genome sequence of Vibrio algivorus strain NBRC 111146.</title>
        <authorList>
            <person name="Sun Q."/>
            <person name="Mori K."/>
        </authorList>
    </citation>
    <scope>NUCLEOTIDE SEQUENCE</scope>
    <source>
        <strain evidence="6">NBRC 111146</strain>
    </source>
</reference>
<dbReference type="Pfam" id="PF03466">
    <property type="entry name" value="LysR_substrate"/>
    <property type="match status" value="1"/>
</dbReference>
<dbReference type="PROSITE" id="PS50931">
    <property type="entry name" value="HTH_LYSR"/>
    <property type="match status" value="1"/>
</dbReference>
<evidence type="ECO:0000256" key="4">
    <source>
        <dbReference type="ARBA" id="ARBA00023163"/>
    </source>
</evidence>
<organism evidence="7 8">
    <name type="scientific">Vibrio algivorus</name>
    <dbReference type="NCBI Taxonomy" id="1667024"/>
    <lineage>
        <taxon>Bacteria</taxon>
        <taxon>Pseudomonadati</taxon>
        <taxon>Pseudomonadota</taxon>
        <taxon>Gammaproteobacteria</taxon>
        <taxon>Vibrionales</taxon>
        <taxon>Vibrionaceae</taxon>
        <taxon>Vibrio</taxon>
    </lineage>
</organism>
<comment type="similarity">
    <text evidence="1">Belongs to the LysR transcriptional regulatory family.</text>
</comment>
<dbReference type="AlphaFoldDB" id="A0A557PAH7"/>
<evidence type="ECO:0000259" key="5">
    <source>
        <dbReference type="PROSITE" id="PS50931"/>
    </source>
</evidence>
<name>A0A557PAH7_9VIBR</name>
<dbReference type="SUPFAM" id="SSF53850">
    <property type="entry name" value="Periplasmic binding protein-like II"/>
    <property type="match status" value="1"/>
</dbReference>
<dbReference type="EMBL" id="VMKJ01000009">
    <property type="protein sequence ID" value="TVO37658.1"/>
    <property type="molecule type" value="Genomic_DNA"/>
</dbReference>
<dbReference type="InterPro" id="IPR000847">
    <property type="entry name" value="LysR_HTH_N"/>
</dbReference>
<evidence type="ECO:0000313" key="9">
    <source>
        <dbReference type="Proteomes" id="UP001157156"/>
    </source>
</evidence>
<dbReference type="Proteomes" id="UP001157156">
    <property type="component" value="Unassembled WGS sequence"/>
</dbReference>
<evidence type="ECO:0000313" key="8">
    <source>
        <dbReference type="Proteomes" id="UP000319828"/>
    </source>
</evidence>
<dbReference type="PANTHER" id="PTHR30118">
    <property type="entry name" value="HTH-TYPE TRANSCRIPTIONAL REGULATOR LEUO-RELATED"/>
    <property type="match status" value="1"/>
</dbReference>
<dbReference type="PRINTS" id="PR00039">
    <property type="entry name" value="HTHLYSR"/>
</dbReference>
<dbReference type="Pfam" id="PF00126">
    <property type="entry name" value="HTH_1"/>
    <property type="match status" value="1"/>
</dbReference>
<evidence type="ECO:0000313" key="6">
    <source>
        <dbReference type="EMBL" id="GLT15690.1"/>
    </source>
</evidence>
<dbReference type="PANTHER" id="PTHR30118:SF15">
    <property type="entry name" value="TRANSCRIPTIONAL REGULATORY PROTEIN"/>
    <property type="match status" value="1"/>
</dbReference>
<dbReference type="GO" id="GO:0003700">
    <property type="term" value="F:DNA-binding transcription factor activity"/>
    <property type="evidence" value="ECO:0007669"/>
    <property type="project" value="InterPro"/>
</dbReference>
<dbReference type="RefSeq" id="WP_089123288.1">
    <property type="nucleotide sequence ID" value="NZ_BSPV01000009.1"/>
</dbReference>
<accession>A0A557PAH7</accession>
<gene>
    <name evidence="7" type="ORF">FOF44_06810</name>
    <name evidence="6" type="ORF">GCM10007931_26650</name>
</gene>
<feature type="domain" description="HTH lysR-type" evidence="5">
    <location>
        <begin position="1"/>
        <end position="60"/>
    </location>
</feature>
<dbReference type="Proteomes" id="UP000319828">
    <property type="component" value="Unassembled WGS sequence"/>
</dbReference>
<dbReference type="InterPro" id="IPR005119">
    <property type="entry name" value="LysR_subst-bd"/>
</dbReference>
<dbReference type="OrthoDB" id="9815676at2"/>
<keyword evidence="2" id="KW-0805">Transcription regulation</keyword>
<reference evidence="6" key="1">
    <citation type="journal article" date="2014" name="Int. J. Syst. Evol. Microbiol.">
        <title>Complete genome of a new Firmicutes species belonging to the dominant human colonic microbiota ('Ruminococcus bicirculans') reveals two chromosomes and a selective capacity to utilize plant glucans.</title>
        <authorList>
            <consortium name="NISC Comparative Sequencing Program"/>
            <person name="Wegmann U."/>
            <person name="Louis P."/>
            <person name="Goesmann A."/>
            <person name="Henrissat B."/>
            <person name="Duncan S.H."/>
            <person name="Flint H.J."/>
        </authorList>
    </citation>
    <scope>NUCLEOTIDE SEQUENCE</scope>
    <source>
        <strain evidence="6">NBRC 111146</strain>
    </source>
</reference>
<evidence type="ECO:0000256" key="2">
    <source>
        <dbReference type="ARBA" id="ARBA00023015"/>
    </source>
</evidence>
<protein>
    <submittedName>
        <fullName evidence="7">LysR family transcriptional regulator</fullName>
    </submittedName>
</protein>
<comment type="caution">
    <text evidence="7">The sequence shown here is derived from an EMBL/GenBank/DDBJ whole genome shotgun (WGS) entry which is preliminary data.</text>
</comment>
<dbReference type="SUPFAM" id="SSF46785">
    <property type="entry name" value="Winged helix' DNA-binding domain"/>
    <property type="match status" value="1"/>
</dbReference>
<evidence type="ECO:0000313" key="7">
    <source>
        <dbReference type="EMBL" id="TVO37658.1"/>
    </source>
</evidence>
<dbReference type="Gene3D" id="3.40.190.10">
    <property type="entry name" value="Periplasmic binding protein-like II"/>
    <property type="match status" value="2"/>
</dbReference>